<dbReference type="Proteomes" id="UP001141552">
    <property type="component" value="Unassembled WGS sequence"/>
</dbReference>
<sequence>MLDSTAPFAASSNSFNKSPVTLTGSSTLPPSPSSVSPTSVRGELFGDDPLGGRGVAADVEVELDVLFFWAKPKFRIVRGKSLDHLELLRDIYEKDRATGGGCGTAKEKVKQWEREKRSMSIEEIDEMQANNEVFLEIFAANDESNPTQSNGPTSSATSASKSSSSSSKKKPRLNDELSEKIKEVSSVMKQVENAILTTNRRVWTEEEMFEAMGRLGLKGMALCDD</sequence>
<evidence type="ECO:0000256" key="1">
    <source>
        <dbReference type="SAM" id="MobiDB-lite"/>
    </source>
</evidence>
<keyword evidence="3" id="KW-1185">Reference proteome</keyword>
<comment type="caution">
    <text evidence="2">The sequence shown here is derived from an EMBL/GenBank/DDBJ whole genome shotgun (WGS) entry which is preliminary data.</text>
</comment>
<evidence type="ECO:0000313" key="2">
    <source>
        <dbReference type="EMBL" id="KAJ4836787.1"/>
    </source>
</evidence>
<name>A0A9Q0FSL2_9ROSI</name>
<feature type="compositionally biased region" description="Low complexity" evidence="1">
    <location>
        <begin position="153"/>
        <end position="166"/>
    </location>
</feature>
<protein>
    <submittedName>
        <fullName evidence="2">Uncharacterized protein</fullName>
    </submittedName>
</protein>
<feature type="compositionally biased region" description="Polar residues" evidence="1">
    <location>
        <begin position="142"/>
        <end position="152"/>
    </location>
</feature>
<reference evidence="2" key="2">
    <citation type="journal article" date="2023" name="Plants (Basel)">
        <title>Annotation of the Turnera subulata (Passifloraceae) Draft Genome Reveals the S-Locus Evolved after the Divergence of Turneroideae from Passifloroideae in a Stepwise Manner.</title>
        <authorList>
            <person name="Henning P.M."/>
            <person name="Roalson E.H."/>
            <person name="Mir W."/>
            <person name="McCubbin A.G."/>
            <person name="Shore J.S."/>
        </authorList>
    </citation>
    <scope>NUCLEOTIDE SEQUENCE</scope>
    <source>
        <strain evidence="2">F60SS</strain>
    </source>
</reference>
<evidence type="ECO:0000313" key="3">
    <source>
        <dbReference type="Proteomes" id="UP001141552"/>
    </source>
</evidence>
<organism evidence="2 3">
    <name type="scientific">Turnera subulata</name>
    <dbReference type="NCBI Taxonomy" id="218843"/>
    <lineage>
        <taxon>Eukaryota</taxon>
        <taxon>Viridiplantae</taxon>
        <taxon>Streptophyta</taxon>
        <taxon>Embryophyta</taxon>
        <taxon>Tracheophyta</taxon>
        <taxon>Spermatophyta</taxon>
        <taxon>Magnoliopsida</taxon>
        <taxon>eudicotyledons</taxon>
        <taxon>Gunneridae</taxon>
        <taxon>Pentapetalae</taxon>
        <taxon>rosids</taxon>
        <taxon>fabids</taxon>
        <taxon>Malpighiales</taxon>
        <taxon>Passifloraceae</taxon>
        <taxon>Turnera</taxon>
    </lineage>
</organism>
<dbReference type="OrthoDB" id="1434562at2759"/>
<feature type="non-terminal residue" evidence="2">
    <location>
        <position position="1"/>
    </location>
</feature>
<dbReference type="EMBL" id="JAKUCV010004022">
    <property type="protein sequence ID" value="KAJ4836787.1"/>
    <property type="molecule type" value="Genomic_DNA"/>
</dbReference>
<dbReference type="AlphaFoldDB" id="A0A9Q0FSL2"/>
<proteinExistence type="predicted"/>
<feature type="compositionally biased region" description="Low complexity" evidence="1">
    <location>
        <begin position="18"/>
        <end position="40"/>
    </location>
</feature>
<reference evidence="2" key="1">
    <citation type="submission" date="2022-02" db="EMBL/GenBank/DDBJ databases">
        <authorList>
            <person name="Henning P.M."/>
            <person name="McCubbin A.G."/>
            <person name="Shore J.S."/>
        </authorList>
    </citation>
    <scope>NUCLEOTIDE SEQUENCE</scope>
    <source>
        <strain evidence="2">F60SS</strain>
        <tissue evidence="2">Leaves</tissue>
    </source>
</reference>
<feature type="region of interest" description="Disordered" evidence="1">
    <location>
        <begin position="142"/>
        <end position="175"/>
    </location>
</feature>
<accession>A0A9Q0FSL2</accession>
<gene>
    <name evidence="2" type="ORF">Tsubulata_004705</name>
</gene>
<feature type="region of interest" description="Disordered" evidence="1">
    <location>
        <begin position="1"/>
        <end position="44"/>
    </location>
</feature>